<evidence type="ECO:0000256" key="3">
    <source>
        <dbReference type="ARBA" id="ARBA00022801"/>
    </source>
</evidence>
<keyword evidence="9" id="KW-1185">Reference proteome</keyword>
<keyword evidence="5 6" id="KW-0482">Metalloprotease</keyword>
<accession>A0A6C2UNV1</accession>
<dbReference type="PANTHER" id="PTHR22726:SF1">
    <property type="entry name" value="METALLOENDOPEPTIDASE OMA1, MITOCHONDRIAL"/>
    <property type="match status" value="1"/>
</dbReference>
<dbReference type="RefSeq" id="WP_222846312.1">
    <property type="nucleotide sequence ID" value="NZ_CAAHFH010000002.1"/>
</dbReference>
<dbReference type="InterPro" id="IPR051156">
    <property type="entry name" value="Mito/Outer_Membr_Metalloprot"/>
</dbReference>
<organism evidence="8 9">
    <name type="scientific">Pontiella sulfatireligans</name>
    <dbReference type="NCBI Taxonomy" id="2750658"/>
    <lineage>
        <taxon>Bacteria</taxon>
        <taxon>Pseudomonadati</taxon>
        <taxon>Kiritimatiellota</taxon>
        <taxon>Kiritimatiellia</taxon>
        <taxon>Kiritimatiellales</taxon>
        <taxon>Pontiellaceae</taxon>
        <taxon>Pontiella</taxon>
    </lineage>
</organism>
<dbReference type="GO" id="GO:0051603">
    <property type="term" value="P:proteolysis involved in protein catabolic process"/>
    <property type="evidence" value="ECO:0007669"/>
    <property type="project" value="TreeGrafter"/>
</dbReference>
<dbReference type="EMBL" id="CAAHFH010000002">
    <property type="protein sequence ID" value="VGO20726.1"/>
    <property type="molecule type" value="Genomic_DNA"/>
</dbReference>
<dbReference type="Proteomes" id="UP000346198">
    <property type="component" value="Unassembled WGS sequence"/>
</dbReference>
<keyword evidence="4 6" id="KW-0862">Zinc</keyword>
<proteinExistence type="inferred from homology"/>
<comment type="cofactor">
    <cofactor evidence="6">
        <name>Zn(2+)</name>
        <dbReference type="ChEBI" id="CHEBI:29105"/>
    </cofactor>
    <text evidence="6">Binds 1 zinc ion per subunit.</text>
</comment>
<evidence type="ECO:0000313" key="9">
    <source>
        <dbReference type="Proteomes" id="UP000346198"/>
    </source>
</evidence>
<evidence type="ECO:0000313" key="8">
    <source>
        <dbReference type="EMBL" id="VGO20726.1"/>
    </source>
</evidence>
<dbReference type="GO" id="GO:0046872">
    <property type="term" value="F:metal ion binding"/>
    <property type="evidence" value="ECO:0007669"/>
    <property type="project" value="UniProtKB-KW"/>
</dbReference>
<keyword evidence="2" id="KW-0479">Metal-binding</keyword>
<dbReference type="Pfam" id="PF01435">
    <property type="entry name" value="Peptidase_M48"/>
    <property type="match status" value="1"/>
</dbReference>
<dbReference type="GO" id="GO:0016020">
    <property type="term" value="C:membrane"/>
    <property type="evidence" value="ECO:0007669"/>
    <property type="project" value="TreeGrafter"/>
</dbReference>
<dbReference type="CDD" id="cd07331">
    <property type="entry name" value="M48C_Oma1_like"/>
    <property type="match status" value="1"/>
</dbReference>
<dbReference type="AlphaFoldDB" id="A0A6C2UNV1"/>
<dbReference type="Gene3D" id="3.30.2010.10">
    <property type="entry name" value="Metalloproteases ('zincins'), catalytic domain"/>
    <property type="match status" value="1"/>
</dbReference>
<feature type="domain" description="Peptidase M48" evidence="7">
    <location>
        <begin position="70"/>
        <end position="253"/>
    </location>
</feature>
<keyword evidence="3 6" id="KW-0378">Hydrolase</keyword>
<evidence type="ECO:0000256" key="1">
    <source>
        <dbReference type="ARBA" id="ARBA00022670"/>
    </source>
</evidence>
<evidence type="ECO:0000256" key="6">
    <source>
        <dbReference type="RuleBase" id="RU003983"/>
    </source>
</evidence>
<sequence>MKKAHAGIVGCILAAALWGCSTVPITGRKQLKLVPEAQMISESAASYGEVVAQGPLSTNKQQTEQVRRVGQRISAAVEQYFRDRGQSELLAGFSWEFNLIDEDVPNAWCMPGGKVAFYTGILPYTQNDAGIAVVMGHEIAHAVAGHGTERVSHQLLQQGGSYVAAYLSQESEYRDAIMQAYGLTTQMGGILPYSRLHESEADQMGLVFMAMAGYNPEAAIGFWQRMSAGNPDAPPEFLSTHPSDEKRIRKLRQFMPEAMQYYRP</sequence>
<evidence type="ECO:0000256" key="5">
    <source>
        <dbReference type="ARBA" id="ARBA00023049"/>
    </source>
</evidence>
<reference evidence="8 9" key="1">
    <citation type="submission" date="2019-04" db="EMBL/GenBank/DDBJ databases">
        <authorList>
            <person name="Van Vliet M D."/>
        </authorList>
    </citation>
    <scope>NUCLEOTIDE SEQUENCE [LARGE SCALE GENOMIC DNA]</scope>
    <source>
        <strain evidence="8 9">F21</strain>
    </source>
</reference>
<keyword evidence="1 6" id="KW-0645">Protease</keyword>
<gene>
    <name evidence="8" type="primary">bepA</name>
    <name evidence="8" type="ORF">SCARR_02793</name>
</gene>
<evidence type="ECO:0000259" key="7">
    <source>
        <dbReference type="Pfam" id="PF01435"/>
    </source>
</evidence>
<evidence type="ECO:0000256" key="2">
    <source>
        <dbReference type="ARBA" id="ARBA00022723"/>
    </source>
</evidence>
<dbReference type="GO" id="GO:0004222">
    <property type="term" value="F:metalloendopeptidase activity"/>
    <property type="evidence" value="ECO:0007669"/>
    <property type="project" value="InterPro"/>
</dbReference>
<dbReference type="PANTHER" id="PTHR22726">
    <property type="entry name" value="METALLOENDOPEPTIDASE OMA1"/>
    <property type="match status" value="1"/>
</dbReference>
<protein>
    <submittedName>
        <fullName evidence="8">Beta-barrel assembly-enhancing protease</fullName>
    </submittedName>
</protein>
<evidence type="ECO:0000256" key="4">
    <source>
        <dbReference type="ARBA" id="ARBA00022833"/>
    </source>
</evidence>
<name>A0A6C2UNV1_9BACT</name>
<dbReference type="InterPro" id="IPR001915">
    <property type="entry name" value="Peptidase_M48"/>
</dbReference>
<comment type="similarity">
    <text evidence="6">Belongs to the peptidase M48 family.</text>
</comment>